<evidence type="ECO:0000313" key="2">
    <source>
        <dbReference type="Proteomes" id="UP001597338"/>
    </source>
</evidence>
<dbReference type="InterPro" id="IPR015315">
    <property type="entry name" value="DUF1963"/>
</dbReference>
<evidence type="ECO:0000313" key="1">
    <source>
        <dbReference type="EMBL" id="MFD2026776.1"/>
    </source>
</evidence>
<sequence>MGHQEQFRRAALALDVPEDEVSRFIGHLRWAIRLDGLADPDGIPVGRFGGPPRLPVGTSWPDNGQGDLPFVFSVDCAALPRVDGFDLPRDGSLLFFLDHQYDHEECHAEHRGYARVMHIPAGVETAVAEPPHPELVADEQYDVDAAVVAWLPDCLDMDEREMLPFHEQLARELRSSMPHLDELEALADELWPSSDGLSSGFLGGYPDDELLETLAEQILREREKTEGTTIPQEEWFDRMADEQRQLMNEWMSLASFLPFAEFYYGRMSIHRDDLAAGRLDRMLSMTHFTE</sequence>
<organism evidence="1 2">
    <name type="scientific">Promicromonospora aerolata</name>
    <dbReference type="NCBI Taxonomy" id="195749"/>
    <lineage>
        <taxon>Bacteria</taxon>
        <taxon>Bacillati</taxon>
        <taxon>Actinomycetota</taxon>
        <taxon>Actinomycetes</taxon>
        <taxon>Micrococcales</taxon>
        <taxon>Promicromonosporaceae</taxon>
        <taxon>Promicromonospora</taxon>
    </lineage>
</organism>
<dbReference type="RefSeq" id="WP_377198584.1">
    <property type="nucleotide sequence ID" value="NZ_JBHUHF010000001.1"/>
</dbReference>
<dbReference type="Gene3D" id="2.30.320.10">
    <property type="entry name" value="YwqG-like"/>
    <property type="match status" value="1"/>
</dbReference>
<reference evidence="2" key="1">
    <citation type="journal article" date="2019" name="Int. J. Syst. Evol. Microbiol.">
        <title>The Global Catalogue of Microorganisms (GCM) 10K type strain sequencing project: providing services to taxonomists for standard genome sequencing and annotation.</title>
        <authorList>
            <consortium name="The Broad Institute Genomics Platform"/>
            <consortium name="The Broad Institute Genome Sequencing Center for Infectious Disease"/>
            <person name="Wu L."/>
            <person name="Ma J."/>
        </authorList>
    </citation>
    <scope>NUCLEOTIDE SEQUENCE [LARGE SCALE GENOMIC DNA]</scope>
    <source>
        <strain evidence="2">CCM 7043</strain>
    </source>
</reference>
<proteinExistence type="predicted"/>
<gene>
    <name evidence="1" type="ORF">ACFSL2_14770</name>
</gene>
<comment type="caution">
    <text evidence="1">The sequence shown here is derived from an EMBL/GenBank/DDBJ whole genome shotgun (WGS) entry which is preliminary data.</text>
</comment>
<dbReference type="Pfam" id="PF09234">
    <property type="entry name" value="DUF1963"/>
    <property type="match status" value="1"/>
</dbReference>
<accession>A0ABW4V7M8</accession>
<dbReference type="InterPro" id="IPR035948">
    <property type="entry name" value="YwqG-like_sf"/>
</dbReference>
<protein>
    <submittedName>
        <fullName evidence="1">DUF1963 domain-containing protein</fullName>
    </submittedName>
</protein>
<keyword evidence="2" id="KW-1185">Reference proteome</keyword>
<dbReference type="Proteomes" id="UP001597338">
    <property type="component" value="Unassembled WGS sequence"/>
</dbReference>
<name>A0ABW4V7M8_9MICO</name>
<dbReference type="EMBL" id="JBHUHF010000001">
    <property type="protein sequence ID" value="MFD2026776.1"/>
    <property type="molecule type" value="Genomic_DNA"/>
</dbReference>
<dbReference type="SUPFAM" id="SSF103032">
    <property type="entry name" value="Hypothetical protein YwqG"/>
    <property type="match status" value="1"/>
</dbReference>